<dbReference type="SUPFAM" id="SSF54814">
    <property type="entry name" value="Prokaryotic type KH domain (KH-domain type II)"/>
    <property type="match status" value="1"/>
</dbReference>
<feature type="domain" description="KH type-2" evidence="7">
    <location>
        <begin position="361"/>
        <end position="419"/>
    </location>
</feature>
<dbReference type="Gene3D" id="3.30.300.20">
    <property type="match status" value="1"/>
</dbReference>
<dbReference type="GO" id="GO:0019843">
    <property type="term" value="F:rRNA binding"/>
    <property type="evidence" value="ECO:0007669"/>
    <property type="project" value="TreeGrafter"/>
</dbReference>
<name>A0AAD3DE58_9STRA</name>
<dbReference type="Pfam" id="PF01926">
    <property type="entry name" value="MMR_HSR1"/>
    <property type="match status" value="1"/>
</dbReference>
<evidence type="ECO:0000256" key="1">
    <source>
        <dbReference type="ARBA" id="ARBA00007921"/>
    </source>
</evidence>
<keyword evidence="2" id="KW-0547">Nucleotide-binding</keyword>
<dbReference type="HAMAP" id="MF_00367">
    <property type="entry name" value="GTPase_Era"/>
    <property type="match status" value="1"/>
</dbReference>
<dbReference type="PANTHER" id="PTHR42698:SF2">
    <property type="entry name" value="GTPASE ERA-LIKE, CHLOROPLASTIC"/>
    <property type="match status" value="1"/>
</dbReference>
<dbReference type="EMBL" id="BLLK01000074">
    <property type="protein sequence ID" value="GFH61330.1"/>
    <property type="molecule type" value="Genomic_DNA"/>
</dbReference>
<proteinExistence type="inferred from homology"/>
<dbReference type="InterPro" id="IPR004044">
    <property type="entry name" value="KH_dom_type_2"/>
</dbReference>
<evidence type="ECO:0000256" key="6">
    <source>
        <dbReference type="SAM" id="SignalP"/>
    </source>
</evidence>
<evidence type="ECO:0000256" key="2">
    <source>
        <dbReference type="ARBA" id="ARBA00022741"/>
    </source>
</evidence>
<dbReference type="Proteomes" id="UP001054902">
    <property type="component" value="Unassembled WGS sequence"/>
</dbReference>
<keyword evidence="3 5" id="KW-0694">RNA-binding</keyword>
<dbReference type="InterPro" id="IPR005225">
    <property type="entry name" value="Small_GTP-bd"/>
</dbReference>
<dbReference type="SUPFAM" id="SSF52540">
    <property type="entry name" value="P-loop containing nucleoside triphosphate hydrolases"/>
    <property type="match status" value="1"/>
</dbReference>
<dbReference type="CDD" id="cd04163">
    <property type="entry name" value="Era"/>
    <property type="match status" value="1"/>
</dbReference>
<dbReference type="FunFam" id="3.30.300.20:FF:000003">
    <property type="entry name" value="GTPase Era"/>
    <property type="match status" value="1"/>
</dbReference>
<evidence type="ECO:0000256" key="3">
    <source>
        <dbReference type="ARBA" id="ARBA00022884"/>
    </source>
</evidence>
<evidence type="ECO:0000256" key="5">
    <source>
        <dbReference type="PROSITE-ProRule" id="PRU00118"/>
    </source>
</evidence>
<evidence type="ECO:0000313" key="8">
    <source>
        <dbReference type="EMBL" id="GFH61330.1"/>
    </source>
</evidence>
<feature type="signal peptide" evidence="6">
    <location>
        <begin position="1"/>
        <end position="26"/>
    </location>
</feature>
<accession>A0AAD3DE58</accession>
<dbReference type="PROSITE" id="PS50823">
    <property type="entry name" value="KH_TYPE_2"/>
    <property type="match status" value="1"/>
</dbReference>
<feature type="chain" id="PRO_5042039578" evidence="6">
    <location>
        <begin position="27"/>
        <end position="435"/>
    </location>
</feature>
<dbReference type="PANTHER" id="PTHR42698">
    <property type="entry name" value="GTPASE ERA"/>
    <property type="match status" value="1"/>
</dbReference>
<keyword evidence="6" id="KW-0732">Signal</keyword>
<dbReference type="NCBIfam" id="TIGR00231">
    <property type="entry name" value="small_GTP"/>
    <property type="match status" value="1"/>
</dbReference>
<dbReference type="InterPro" id="IPR006073">
    <property type="entry name" value="GTP-bd"/>
</dbReference>
<reference evidence="8 9" key="1">
    <citation type="journal article" date="2021" name="Sci. Rep.">
        <title>The genome of the diatom Chaetoceros tenuissimus carries an ancient integrated fragment of an extant virus.</title>
        <authorList>
            <person name="Hongo Y."/>
            <person name="Kimura K."/>
            <person name="Takaki Y."/>
            <person name="Yoshida Y."/>
            <person name="Baba S."/>
            <person name="Kobayashi G."/>
            <person name="Nagasaki K."/>
            <person name="Hano T."/>
            <person name="Tomaru Y."/>
        </authorList>
    </citation>
    <scope>NUCLEOTIDE SEQUENCE [LARGE SCALE GENOMIC DNA]</scope>
    <source>
        <strain evidence="8 9">NIES-3715</strain>
    </source>
</reference>
<dbReference type="Pfam" id="PF07650">
    <property type="entry name" value="KH_2"/>
    <property type="match status" value="1"/>
</dbReference>
<keyword evidence="9" id="KW-1185">Reference proteome</keyword>
<organism evidence="8 9">
    <name type="scientific">Chaetoceros tenuissimus</name>
    <dbReference type="NCBI Taxonomy" id="426638"/>
    <lineage>
        <taxon>Eukaryota</taxon>
        <taxon>Sar</taxon>
        <taxon>Stramenopiles</taxon>
        <taxon>Ochrophyta</taxon>
        <taxon>Bacillariophyta</taxon>
        <taxon>Coscinodiscophyceae</taxon>
        <taxon>Chaetocerotophycidae</taxon>
        <taxon>Chaetocerotales</taxon>
        <taxon>Chaetocerotaceae</taxon>
        <taxon>Chaetoceros</taxon>
    </lineage>
</organism>
<dbReference type="GO" id="GO:0005525">
    <property type="term" value="F:GTP binding"/>
    <property type="evidence" value="ECO:0007669"/>
    <property type="project" value="UniProtKB-KW"/>
</dbReference>
<comment type="similarity">
    <text evidence="1">Belongs to the TRAFAC class TrmE-Era-EngA-EngB-Septin-like GTPase superfamily. Era GTPase family.</text>
</comment>
<comment type="caution">
    <text evidence="8">The sequence shown here is derived from an EMBL/GenBank/DDBJ whole genome shotgun (WGS) entry which is preliminary data.</text>
</comment>
<dbReference type="InterPro" id="IPR015946">
    <property type="entry name" value="KH_dom-like_a/b"/>
</dbReference>
<sequence length="435" mass="48591">MLRGELKLSTYHLLLSWCILLTIADAFSSYSQRSRSGFVSLNASPIGDKSEIISALNEEFEYQGRIDVPDPDFRCGFLSLIGAANMGKSTLLNALIGEELCTATNRPQTTRHSILGVLTSEEQKVQLLFLDTPGVIGETAYKLQEGMMEAVAGAFRDADVVLVITDMFSTPIPDDELFRKLNLCDKKKIVVINKIDLADKVTKDASKDGDQFHNSDNEDPEQLYRRTVTVEDAVGNWRNLVPDALAIIPCSAMNGYDDVGVTALRTLLCGGPDVGKAFRDLGRPIPGMFLPGVKFIDDETALDLIPVSPPLYDPDTLTDRNERFFCAELIRGVLFTKYSKELPYCCEVRIDEFREPREGDKRPIIRIKASILVERDSQKGIIVGKGGAKIKEVGVEAREKLEELLQDKVFLNLEVKVDKNWRKDEKKLKAYGYLK</sequence>
<dbReference type="Gene3D" id="3.40.50.300">
    <property type="entry name" value="P-loop containing nucleotide triphosphate hydrolases"/>
    <property type="match status" value="1"/>
</dbReference>
<dbReference type="InterPro" id="IPR009019">
    <property type="entry name" value="KH_sf_prok-type"/>
</dbReference>
<dbReference type="CDD" id="cd22534">
    <property type="entry name" value="KH-II_Era"/>
    <property type="match status" value="1"/>
</dbReference>
<dbReference type="GO" id="GO:0043024">
    <property type="term" value="F:ribosomal small subunit binding"/>
    <property type="evidence" value="ECO:0007669"/>
    <property type="project" value="TreeGrafter"/>
</dbReference>
<dbReference type="GO" id="GO:0000028">
    <property type="term" value="P:ribosomal small subunit assembly"/>
    <property type="evidence" value="ECO:0007669"/>
    <property type="project" value="TreeGrafter"/>
</dbReference>
<evidence type="ECO:0000259" key="7">
    <source>
        <dbReference type="PROSITE" id="PS50823"/>
    </source>
</evidence>
<dbReference type="InterPro" id="IPR027417">
    <property type="entry name" value="P-loop_NTPase"/>
</dbReference>
<dbReference type="InterPro" id="IPR030388">
    <property type="entry name" value="G_ERA_dom"/>
</dbReference>
<keyword evidence="4" id="KW-0342">GTP-binding</keyword>
<evidence type="ECO:0000256" key="4">
    <source>
        <dbReference type="ARBA" id="ARBA00023134"/>
    </source>
</evidence>
<dbReference type="AlphaFoldDB" id="A0AAD3DE58"/>
<dbReference type="InterPro" id="IPR005662">
    <property type="entry name" value="GTPase_Era-like"/>
</dbReference>
<evidence type="ECO:0000313" key="9">
    <source>
        <dbReference type="Proteomes" id="UP001054902"/>
    </source>
</evidence>
<gene>
    <name evidence="8" type="ORF">CTEN210_17806</name>
</gene>
<protein>
    <submittedName>
        <fullName evidence="8">GTPase</fullName>
    </submittedName>
</protein>